<evidence type="ECO:0000313" key="3">
    <source>
        <dbReference type="Proteomes" id="UP000037274"/>
    </source>
</evidence>
<sequence length="104" mass="11872">MSGGWQRSTRKTRLPPNWRALRTEAHRRNPQHICHICGQPGGDTLDHKQPGDNHHIDNLDWAHDRTPPHCHRYKSAAEGNAARPRARRDPEPHPGLIDPPNGRN</sequence>
<evidence type="ECO:0000256" key="1">
    <source>
        <dbReference type="SAM" id="MobiDB-lite"/>
    </source>
</evidence>
<dbReference type="EMBL" id="LFEH01000002">
    <property type="protein sequence ID" value="KMS81796.1"/>
    <property type="molecule type" value="Genomic_DNA"/>
</dbReference>
<gene>
    <name evidence="2" type="ORF">ACH49_01305</name>
</gene>
<proteinExistence type="predicted"/>
<feature type="compositionally biased region" description="Basic and acidic residues" evidence="1">
    <location>
        <begin position="44"/>
        <end position="67"/>
    </location>
</feature>
<accession>A0ABR5I5M9</accession>
<dbReference type="Proteomes" id="UP000037274">
    <property type="component" value="Unassembled WGS sequence"/>
</dbReference>
<comment type="caution">
    <text evidence="2">The sequence shown here is derived from an EMBL/GenBank/DDBJ whole genome shotgun (WGS) entry which is preliminary data.</text>
</comment>
<reference evidence="2 3" key="1">
    <citation type="submission" date="2015-06" db="EMBL/GenBank/DDBJ databases">
        <title>Draft genome sequence of Streptomyces leeuwenhoekii C58, which produces the novel lasso peptide, chaxapeptin.</title>
        <authorList>
            <person name="Yi Y."/>
            <person name="Hai D."/>
            <person name="Jaspars M."/>
            <person name="Sheng H."/>
            <person name="Rateb M.E."/>
            <person name="Bull A."/>
            <person name="Goodfellow M."/>
            <person name="Asenjo J.A."/>
            <person name="Ebel R."/>
        </authorList>
    </citation>
    <scope>NUCLEOTIDE SEQUENCE [LARGE SCALE GENOMIC DNA]</scope>
    <source>
        <strain evidence="2 3">C58</strain>
    </source>
</reference>
<evidence type="ECO:0008006" key="4">
    <source>
        <dbReference type="Google" id="ProtNLM"/>
    </source>
</evidence>
<organism evidence="2 3">
    <name type="scientific">Streptomyces leeuwenhoekii</name>
    <dbReference type="NCBI Taxonomy" id="1437453"/>
    <lineage>
        <taxon>Bacteria</taxon>
        <taxon>Bacillati</taxon>
        <taxon>Actinomycetota</taxon>
        <taxon>Actinomycetes</taxon>
        <taxon>Kitasatosporales</taxon>
        <taxon>Streptomycetaceae</taxon>
        <taxon>Streptomyces</taxon>
    </lineage>
</organism>
<dbReference type="RefSeq" id="WP_048571741.1">
    <property type="nucleotide sequence ID" value="NZ_LFEH01000002.1"/>
</dbReference>
<keyword evidence="3" id="KW-1185">Reference proteome</keyword>
<feature type="region of interest" description="Disordered" evidence="1">
    <location>
        <begin position="40"/>
        <end position="104"/>
    </location>
</feature>
<name>A0ABR5I5M9_STRLW</name>
<protein>
    <recommendedName>
        <fullName evidence="4">HNH endonuclease</fullName>
    </recommendedName>
</protein>
<evidence type="ECO:0000313" key="2">
    <source>
        <dbReference type="EMBL" id="KMS81796.1"/>
    </source>
</evidence>